<dbReference type="Pfam" id="PF12697">
    <property type="entry name" value="Abhydrolase_6"/>
    <property type="match status" value="1"/>
</dbReference>
<dbReference type="RefSeq" id="WP_020373952.1">
    <property type="nucleotide sequence ID" value="NZ_FWWY01000001.1"/>
</dbReference>
<gene>
    <name evidence="2" type="ORF">SAMN00768000_2249</name>
</gene>
<dbReference type="GO" id="GO:0016020">
    <property type="term" value="C:membrane"/>
    <property type="evidence" value="ECO:0007669"/>
    <property type="project" value="TreeGrafter"/>
</dbReference>
<keyword evidence="3" id="KW-1185">Reference proteome</keyword>
<proteinExistence type="predicted"/>
<dbReference type="Proteomes" id="UP000192660">
    <property type="component" value="Unassembled WGS sequence"/>
</dbReference>
<keyword evidence="2" id="KW-0378">Hydrolase</keyword>
<dbReference type="STRING" id="28034.BFX07_08985"/>
<name>A0A1W1WGQ3_SULTA</name>
<sequence>MFLHGGGGTGKAFWHQIQYFSPSFRVIAPDMPGFGQSEWIDDVTSVEHIPHVLKGWFEILNISQCILGGNSMGGRVALSFAAHYPHMVSALIILDSVGVTLPNVPIINPLTLPPDQFMSGLVHDPQRYRQFTPYRTLEDAKELNRGRQIFAKYLGSQGIVPDPDQNLNQITMPTLLIWGREDRIIPLAYGKALEKALPDAELVVFDDVGHLPHIEVPQLTNQSIAHFLERRLPGVF</sequence>
<dbReference type="Gene3D" id="3.40.50.1820">
    <property type="entry name" value="alpha/beta hydrolase"/>
    <property type="match status" value="1"/>
</dbReference>
<protein>
    <submittedName>
        <fullName evidence="2">4,5:9,10-diseco-3-hydroxy-5,9,17-trioxoandrosta-1(10),2-diene-4-oate hydrolase</fullName>
    </submittedName>
</protein>
<dbReference type="PANTHER" id="PTHR43798:SF33">
    <property type="entry name" value="HYDROLASE, PUTATIVE (AFU_ORTHOLOGUE AFUA_2G14860)-RELATED"/>
    <property type="match status" value="1"/>
</dbReference>
<feature type="domain" description="AB hydrolase-1" evidence="1">
    <location>
        <begin position="2"/>
        <end position="219"/>
    </location>
</feature>
<dbReference type="PRINTS" id="PR00111">
    <property type="entry name" value="ABHYDROLASE"/>
</dbReference>
<dbReference type="InterPro" id="IPR050266">
    <property type="entry name" value="AB_hydrolase_sf"/>
</dbReference>
<evidence type="ECO:0000259" key="1">
    <source>
        <dbReference type="Pfam" id="PF12697"/>
    </source>
</evidence>
<dbReference type="SUPFAM" id="SSF53474">
    <property type="entry name" value="alpha/beta-Hydrolases"/>
    <property type="match status" value="1"/>
</dbReference>
<evidence type="ECO:0000313" key="3">
    <source>
        <dbReference type="Proteomes" id="UP000192660"/>
    </source>
</evidence>
<organism evidence="2 3">
    <name type="scientific">Sulfobacillus thermosulfidooxidans (strain DSM 9293 / VKM B-1269 / AT-1)</name>
    <dbReference type="NCBI Taxonomy" id="929705"/>
    <lineage>
        <taxon>Bacteria</taxon>
        <taxon>Bacillati</taxon>
        <taxon>Bacillota</taxon>
        <taxon>Clostridia</taxon>
        <taxon>Eubacteriales</taxon>
        <taxon>Clostridiales Family XVII. Incertae Sedis</taxon>
        <taxon>Sulfobacillus</taxon>
    </lineage>
</organism>
<dbReference type="GO" id="GO:0016787">
    <property type="term" value="F:hydrolase activity"/>
    <property type="evidence" value="ECO:0007669"/>
    <property type="project" value="UniProtKB-KW"/>
</dbReference>
<dbReference type="InterPro" id="IPR029058">
    <property type="entry name" value="AB_hydrolase_fold"/>
</dbReference>
<dbReference type="AlphaFoldDB" id="A0A1W1WGQ3"/>
<reference evidence="3" key="1">
    <citation type="submission" date="2017-04" db="EMBL/GenBank/DDBJ databases">
        <authorList>
            <person name="Varghese N."/>
            <person name="Submissions S."/>
        </authorList>
    </citation>
    <scope>NUCLEOTIDE SEQUENCE [LARGE SCALE GENOMIC DNA]</scope>
    <source>
        <strain evidence="3">DSM 9293</strain>
    </source>
</reference>
<dbReference type="InterPro" id="IPR000073">
    <property type="entry name" value="AB_hydrolase_1"/>
</dbReference>
<dbReference type="EMBL" id="FWWY01000001">
    <property type="protein sequence ID" value="SMC05436.1"/>
    <property type="molecule type" value="Genomic_DNA"/>
</dbReference>
<dbReference type="PANTHER" id="PTHR43798">
    <property type="entry name" value="MONOACYLGLYCEROL LIPASE"/>
    <property type="match status" value="1"/>
</dbReference>
<evidence type="ECO:0000313" key="2">
    <source>
        <dbReference type="EMBL" id="SMC05436.1"/>
    </source>
</evidence>
<accession>A0A1W1WGQ3</accession>